<keyword evidence="4" id="KW-0677">Repeat</keyword>
<feature type="domain" description="ABC transporter" evidence="8">
    <location>
        <begin position="332"/>
        <end position="597"/>
    </location>
</feature>
<dbReference type="GO" id="GO:0016887">
    <property type="term" value="F:ATP hydrolysis activity"/>
    <property type="evidence" value="ECO:0007669"/>
    <property type="project" value="InterPro"/>
</dbReference>
<feature type="transmembrane region" description="Helical" evidence="7">
    <location>
        <begin position="204"/>
        <end position="234"/>
    </location>
</feature>
<dbReference type="SUPFAM" id="SSF52540">
    <property type="entry name" value="P-loop containing nucleoside triphosphate hydrolases"/>
    <property type="match status" value="2"/>
</dbReference>
<evidence type="ECO:0000259" key="8">
    <source>
        <dbReference type="PROSITE" id="PS50893"/>
    </source>
</evidence>
<protein>
    <recommendedName>
        <fullName evidence="8">ABC transporter domain-containing protein</fullName>
    </recommendedName>
</protein>
<accession>A0A2T7NP15</accession>
<feature type="transmembrane region" description="Helical" evidence="7">
    <location>
        <begin position="343"/>
        <end position="364"/>
    </location>
</feature>
<sequence length="1501" mass="167266">MDDENTESLGLLSQVKLLLWKNFLLLTRRPCLTIAEIILPMLGAVIMNLFREVVTPVNHENPLTWPPMPITLSFGDLAFSATVLYAPNTSLVNSLMEDINETFAKDSLEDISTGFVYLQHLIGMSIIKKWKPDPVLNVSYWLINRMPFPPYKEDKMAMLIDIVYPNLMLIFILISVVTMVREVVLEKEEKLKEFMKVMGVTETAIWMAWFLQFFLYLMVASVADVIFLCVGVGVETPALPYSSPSLILVFFMCYSVCVILFSFFISTLVSQANIGAAIAGLVFFLTFLPASLADTSDPTMTNQKLALCLFFNTAMALGLKVISYHESTGLGMKWSNVAEATGFHSILLMLLLDTLIFAVLAWYISNVHPGEYGVARPWYFPCQRSYWCGEETEPSSPEELSDTGDPTYFESEPPGFIPPTSGTAYVNGYDIRTNFVSARRYLGLCPQYNILFKSLTIEEHLKFFALLKGCREKDVPSIVIRSAEEVGLNSRLKDYADKLSGGQMRKLCIAIALIGGSKVVILDEPSSGMDPSARRQMWEVLQRNREGRTMLLTTHYMDEADALGDRIAIMAKGVVKCCGTTMFLRSIYGAGYHLIIVKNPGCVTEAVTSAIQGQIENAELEGQAGAELTYLLPKDQSSKFVQLFSMIEYKSGSLGISSFGVTATTMEEIFLKVGIDETPRRSTLKSVTESETSIDSSEIISSDISSDISSEEDERDTSYVALERSYKRLTYPHLQLSRFYGMFVKKAITSQRHPKMTLAQMVLPILLVVLVLRSKGEDESELQPSLRLNLDVFTKTTVVYSSGHPPSTHTTNLGNSYSSLFDKDKTLKKADKNITLYFLDQAKELEREGYVKQLIIGGEFRPVEKSEEVEITAWYSGQQFHALPISVAHVINAFARVVTGDKSRTINTFNHPLPPTDEAKEKGDLLGAIASGFILAFTMLFGMSFLTAAAAYFPIAERQTSAKHVQIVSGVDPFSFWLSAFTWDYIVILIVNLFLLITIVAYQVDTFKEGSNLAVLWLVMMTYGLAVLPYSYILHFLFLVPTTGFVVLLNITFMTGLVTISMSFLFHIPGMDIPGSDTMENIFRILFPHFCFGFSILSMYVNKFTLNLCKNVNVTTCPETQSPCCKDHCQKTCFPHEENYLALSYPAVGTNVVCMLVQGITFFALLLVLESQIPQKLGYCLKLCSSSSSLTSASSAGVDAPSADEDFDVKNERLRVSSGEADGETLVLNNIYKQYGPVVVVNHVFLGVAEQECFGLLGQNGAGKSTTFKLITCDTMLTSGDIFVQKYSVKTDFRRKGWIPGFDLLDSVDPAARRQLWTVLSGVRASGRTLVLTSHSMEETEALCTRLAIMVNGQFKCLGSPQHLKSKFAQGFLLKVKVDSESEDDSQNVIDYVLSTIPDTETLDEKDLYITFKVNNTNILVSELFSAMEQCKQMGHIEDYAIHQTTLEEIFLAFVSMQHPNREHSFPIVNFDVVDVLHGGENPGHSIDFYTLTVDFQTGTS</sequence>
<feature type="transmembrane region" description="Helical" evidence="7">
    <location>
        <begin position="1148"/>
        <end position="1169"/>
    </location>
</feature>
<dbReference type="Pfam" id="PF23321">
    <property type="entry name" value="R1_ABCA1"/>
    <property type="match status" value="1"/>
</dbReference>
<evidence type="ECO:0000256" key="4">
    <source>
        <dbReference type="ARBA" id="ARBA00022737"/>
    </source>
</evidence>
<feature type="transmembrane region" description="Helical" evidence="7">
    <location>
        <begin position="1014"/>
        <end position="1033"/>
    </location>
</feature>
<proteinExistence type="predicted"/>
<dbReference type="Pfam" id="PF12698">
    <property type="entry name" value="ABC2_membrane_3"/>
    <property type="match status" value="2"/>
</dbReference>
<dbReference type="PROSITE" id="PS00211">
    <property type="entry name" value="ABC_TRANSPORTER_1"/>
    <property type="match status" value="1"/>
</dbReference>
<feature type="transmembrane region" description="Helical" evidence="7">
    <location>
        <begin position="1081"/>
        <end position="1101"/>
    </location>
</feature>
<dbReference type="Pfam" id="PF00005">
    <property type="entry name" value="ABC_tran"/>
    <property type="match status" value="2"/>
</dbReference>
<keyword evidence="10" id="KW-1185">Reference proteome</keyword>
<dbReference type="Proteomes" id="UP000245119">
    <property type="component" value="Linkage Group LG10"/>
</dbReference>
<dbReference type="InterPro" id="IPR017871">
    <property type="entry name" value="ABC_transporter-like_CS"/>
</dbReference>
<evidence type="ECO:0000256" key="1">
    <source>
        <dbReference type="ARBA" id="ARBA00004141"/>
    </source>
</evidence>
<evidence type="ECO:0000256" key="2">
    <source>
        <dbReference type="ARBA" id="ARBA00022448"/>
    </source>
</evidence>
<feature type="transmembrane region" description="Helical" evidence="7">
    <location>
        <begin position="1045"/>
        <end position="1069"/>
    </location>
</feature>
<feature type="transmembrane region" description="Helical" evidence="7">
    <location>
        <begin position="274"/>
        <end position="293"/>
    </location>
</feature>
<feature type="transmembrane region" description="Helical" evidence="7">
    <location>
        <begin position="246"/>
        <end position="268"/>
    </location>
</feature>
<dbReference type="GO" id="GO:0140359">
    <property type="term" value="F:ABC-type transporter activity"/>
    <property type="evidence" value="ECO:0007669"/>
    <property type="project" value="InterPro"/>
</dbReference>
<dbReference type="GO" id="GO:0005524">
    <property type="term" value="F:ATP binding"/>
    <property type="evidence" value="ECO:0007669"/>
    <property type="project" value="InterPro"/>
</dbReference>
<evidence type="ECO:0000256" key="6">
    <source>
        <dbReference type="ARBA" id="ARBA00023136"/>
    </source>
</evidence>
<dbReference type="EMBL" id="PZQS01000010">
    <property type="protein sequence ID" value="PVD22915.1"/>
    <property type="molecule type" value="Genomic_DNA"/>
</dbReference>
<dbReference type="InterPro" id="IPR026082">
    <property type="entry name" value="ABCA"/>
</dbReference>
<feature type="transmembrane region" description="Helical" evidence="7">
    <location>
        <begin position="925"/>
        <end position="955"/>
    </location>
</feature>
<feature type="transmembrane region" description="Helical" evidence="7">
    <location>
        <begin position="975"/>
        <end position="1002"/>
    </location>
</feature>
<keyword evidence="6 7" id="KW-0472">Membrane</keyword>
<dbReference type="GO" id="GO:0005319">
    <property type="term" value="F:lipid transporter activity"/>
    <property type="evidence" value="ECO:0007669"/>
    <property type="project" value="TreeGrafter"/>
</dbReference>
<evidence type="ECO:0000313" key="9">
    <source>
        <dbReference type="EMBL" id="PVD22915.1"/>
    </source>
</evidence>
<dbReference type="Gene3D" id="3.40.50.300">
    <property type="entry name" value="P-loop containing nucleotide triphosphate hydrolases"/>
    <property type="match status" value="3"/>
</dbReference>
<feature type="transmembrane region" description="Helical" evidence="7">
    <location>
        <begin position="305"/>
        <end position="323"/>
    </location>
</feature>
<evidence type="ECO:0000256" key="5">
    <source>
        <dbReference type="ARBA" id="ARBA00022989"/>
    </source>
</evidence>
<dbReference type="CDD" id="cd03263">
    <property type="entry name" value="ABC_subfamily_A"/>
    <property type="match status" value="1"/>
</dbReference>
<dbReference type="PANTHER" id="PTHR19229">
    <property type="entry name" value="ATP-BINDING CASSETTE TRANSPORTER SUBFAMILY A ABCA"/>
    <property type="match status" value="1"/>
</dbReference>
<keyword evidence="2" id="KW-0813">Transport</keyword>
<dbReference type="GO" id="GO:0016020">
    <property type="term" value="C:membrane"/>
    <property type="evidence" value="ECO:0007669"/>
    <property type="project" value="UniProtKB-SubCell"/>
</dbReference>
<comment type="caution">
    <text evidence="9">The sequence shown here is derived from an EMBL/GenBank/DDBJ whole genome shotgun (WGS) entry which is preliminary data.</text>
</comment>
<dbReference type="InterPro" id="IPR013525">
    <property type="entry name" value="ABC2_TM"/>
</dbReference>
<name>A0A2T7NP15_POMCA</name>
<keyword evidence="3 7" id="KW-0812">Transmembrane</keyword>
<evidence type="ECO:0000256" key="3">
    <source>
        <dbReference type="ARBA" id="ARBA00022692"/>
    </source>
</evidence>
<dbReference type="OrthoDB" id="6512918at2759"/>
<feature type="transmembrane region" description="Helical" evidence="7">
    <location>
        <begin position="162"/>
        <end position="184"/>
    </location>
</feature>
<dbReference type="InterPro" id="IPR003439">
    <property type="entry name" value="ABC_transporter-like_ATP-bd"/>
</dbReference>
<gene>
    <name evidence="9" type="ORF">C0Q70_16175</name>
</gene>
<comment type="subcellular location">
    <subcellularLocation>
        <location evidence="1">Membrane</location>
        <topology evidence="1">Multi-pass membrane protein</topology>
    </subcellularLocation>
</comment>
<evidence type="ECO:0000313" key="10">
    <source>
        <dbReference type="Proteomes" id="UP000245119"/>
    </source>
</evidence>
<organism evidence="9 10">
    <name type="scientific">Pomacea canaliculata</name>
    <name type="common">Golden apple snail</name>
    <dbReference type="NCBI Taxonomy" id="400727"/>
    <lineage>
        <taxon>Eukaryota</taxon>
        <taxon>Metazoa</taxon>
        <taxon>Spiralia</taxon>
        <taxon>Lophotrochozoa</taxon>
        <taxon>Mollusca</taxon>
        <taxon>Gastropoda</taxon>
        <taxon>Caenogastropoda</taxon>
        <taxon>Architaenioglossa</taxon>
        <taxon>Ampullarioidea</taxon>
        <taxon>Ampullariidae</taxon>
        <taxon>Pomacea</taxon>
    </lineage>
</organism>
<reference evidence="9 10" key="1">
    <citation type="submission" date="2018-04" db="EMBL/GenBank/DDBJ databases">
        <title>The genome of golden apple snail Pomacea canaliculata provides insight into stress tolerance and invasive adaptation.</title>
        <authorList>
            <person name="Liu C."/>
            <person name="Liu B."/>
            <person name="Ren Y."/>
            <person name="Zhang Y."/>
            <person name="Wang H."/>
            <person name="Li S."/>
            <person name="Jiang F."/>
            <person name="Yin L."/>
            <person name="Zhang G."/>
            <person name="Qian W."/>
            <person name="Fan W."/>
        </authorList>
    </citation>
    <scope>NUCLEOTIDE SEQUENCE [LARGE SCALE GENOMIC DNA]</scope>
    <source>
        <strain evidence="9">SZHN2017</strain>
        <tissue evidence="9">Muscle</tissue>
    </source>
</reference>
<dbReference type="PANTHER" id="PTHR19229:SF36">
    <property type="entry name" value="ATP-BINDING CASSETTE SUB-FAMILY A MEMBER 2"/>
    <property type="match status" value="1"/>
</dbReference>
<dbReference type="InterPro" id="IPR027417">
    <property type="entry name" value="P-loop_NTPase"/>
</dbReference>
<dbReference type="PROSITE" id="PS50893">
    <property type="entry name" value="ABC_TRANSPORTER_2"/>
    <property type="match status" value="1"/>
</dbReference>
<dbReference type="InterPro" id="IPR056264">
    <property type="entry name" value="R2_ABCA1-4-like"/>
</dbReference>
<evidence type="ECO:0000256" key="7">
    <source>
        <dbReference type="SAM" id="Phobius"/>
    </source>
</evidence>
<keyword evidence="5 7" id="KW-1133">Transmembrane helix</keyword>